<feature type="compositionally biased region" description="Acidic residues" evidence="1">
    <location>
        <begin position="506"/>
        <end position="516"/>
    </location>
</feature>
<feature type="compositionally biased region" description="Gly residues" evidence="1">
    <location>
        <begin position="520"/>
        <end position="616"/>
    </location>
</feature>
<feature type="compositionally biased region" description="Basic and acidic residues" evidence="1">
    <location>
        <begin position="617"/>
        <end position="626"/>
    </location>
</feature>
<dbReference type="PANTHER" id="PTHR37612">
    <property type="entry name" value="FIBROIN HEAVY CHAIN FIB-H LIKE PROTEIN"/>
    <property type="match status" value="1"/>
</dbReference>
<organism evidence="2 3">
    <name type="scientific">Alkalicoccus urumqiensis</name>
    <name type="common">Bacillus urumqiensis</name>
    <dbReference type="NCBI Taxonomy" id="1548213"/>
    <lineage>
        <taxon>Bacteria</taxon>
        <taxon>Bacillati</taxon>
        <taxon>Bacillota</taxon>
        <taxon>Bacilli</taxon>
        <taxon>Bacillales</taxon>
        <taxon>Bacillaceae</taxon>
        <taxon>Alkalicoccus</taxon>
    </lineage>
</organism>
<dbReference type="RefSeq" id="WP_105959759.1">
    <property type="nucleotide sequence ID" value="NZ_PVNS01000011.1"/>
</dbReference>
<keyword evidence="3" id="KW-1185">Reference proteome</keyword>
<evidence type="ECO:0000313" key="2">
    <source>
        <dbReference type="EMBL" id="PRO64904.1"/>
    </source>
</evidence>
<feature type="region of interest" description="Disordered" evidence="1">
    <location>
        <begin position="388"/>
        <end position="626"/>
    </location>
</feature>
<reference evidence="2 3" key="1">
    <citation type="submission" date="2018-03" db="EMBL/GenBank/DDBJ databases">
        <title>Bacillus urumqiensis sp. nov., a moderately haloalkaliphilic bacterium isolated from a salt lake.</title>
        <authorList>
            <person name="Zhao B."/>
            <person name="Liao Z."/>
        </authorList>
    </citation>
    <scope>NUCLEOTIDE SEQUENCE [LARGE SCALE GENOMIC DNA]</scope>
    <source>
        <strain evidence="2 3">BZ-SZ-XJ18</strain>
    </source>
</reference>
<dbReference type="InterPro" id="IPR007391">
    <property type="entry name" value="Vancomycin_resist_VanW"/>
</dbReference>
<dbReference type="Proteomes" id="UP000243650">
    <property type="component" value="Unassembled WGS sequence"/>
</dbReference>
<comment type="caution">
    <text evidence="2">The sequence shown here is derived from an EMBL/GenBank/DDBJ whole genome shotgun (WGS) entry which is preliminary data.</text>
</comment>
<feature type="compositionally biased region" description="Acidic residues" evidence="1">
    <location>
        <begin position="438"/>
        <end position="475"/>
    </location>
</feature>
<dbReference type="EMBL" id="PVNS01000011">
    <property type="protein sequence ID" value="PRO64904.1"/>
    <property type="molecule type" value="Genomic_DNA"/>
</dbReference>
<protein>
    <recommendedName>
        <fullName evidence="4">G5 domain-containing protein</fullName>
    </recommendedName>
</protein>
<dbReference type="Pfam" id="PF04294">
    <property type="entry name" value="VanW"/>
    <property type="match status" value="1"/>
</dbReference>
<name>A0A2P6MF55_ALKUR</name>
<proteinExistence type="predicted"/>
<feature type="compositionally biased region" description="Acidic residues" evidence="1">
    <location>
        <begin position="482"/>
        <end position="498"/>
    </location>
</feature>
<evidence type="ECO:0000313" key="3">
    <source>
        <dbReference type="Proteomes" id="UP000243650"/>
    </source>
</evidence>
<dbReference type="OrthoDB" id="2691125at2"/>
<sequence>MSMKQWFAAAFLILAGSVTFILVFAYTGLLMYQIGFEEDQFAEDTTVAGVDVSGMHRTEAVETVREALEDWQEETRMSLTWYDEEIPLDREDVLFLVEPTIDRLLQEETPRSSGLIVTADGQALEDAVDSFSFRDDMTEAVDVESLQLTVQEEAGDLPPGDVNWMLHPHLTAEAEPEEQILMEAVRPGVVTPELEAVIAGSDMIPVPGKSDVSVLSHLNLPEDADVEEEALAAVGSAVFEASSFSNFTVEERHQRYALLDSVPLGFDAHLEPERRDFQFYNPNDYSYEIQLTTNGTDLTVALYGYEFPYDIDVQVEETDSVGTDTRIVYSKARNEGSASIEDRGEDGFRTRTSRTLAYSQREPDAEPIGEEILAEDYYAPIHAVEERSIYVREPDEEEEEEDPLEEDDRVPWEEDDDWFDQNGGDAFNDWLDEGAPGDFEDWLEENAEDYFEDFENGPDGDSDFDFGSDPDDDLDFGNGSDSDNDSDNGSDNDSDFDFDFGSGNGNDEENNGDDSESGSGSNGSSGGSGNGSISGGSSGNGSSGSGSGSGGNGSSGSSGNGSSGSGSSSGNGNGSSSGSGGSGSNGNGSSGSGGGNSSGSGSTGGGSSSGGNGGSNDGDRPVKGEE</sequence>
<dbReference type="AlphaFoldDB" id="A0A2P6MF55"/>
<feature type="compositionally biased region" description="Acidic residues" evidence="1">
    <location>
        <begin position="394"/>
        <end position="419"/>
    </location>
</feature>
<evidence type="ECO:0000256" key="1">
    <source>
        <dbReference type="SAM" id="MobiDB-lite"/>
    </source>
</evidence>
<dbReference type="PANTHER" id="PTHR37612:SF20">
    <property type="entry name" value="PER-HEXAMER REPEAT PROTEIN 5-RELATED"/>
    <property type="match status" value="1"/>
</dbReference>
<gene>
    <name evidence="2" type="ORF">C6I21_12220</name>
</gene>
<accession>A0A2P6MF55</accession>
<dbReference type="InterPro" id="IPR052258">
    <property type="entry name" value="Diverse_Func_Domain-Protein"/>
</dbReference>
<evidence type="ECO:0008006" key="4">
    <source>
        <dbReference type="Google" id="ProtNLM"/>
    </source>
</evidence>